<dbReference type="RefSeq" id="WP_194198717.1">
    <property type="nucleotide sequence ID" value="NZ_CP045226.1"/>
</dbReference>
<protein>
    <submittedName>
        <fullName evidence="1">Uncharacterized protein</fullName>
    </submittedName>
</protein>
<evidence type="ECO:0000313" key="1">
    <source>
        <dbReference type="EMBL" id="QFS43702.1"/>
    </source>
</evidence>
<organism evidence="1 2">
    <name type="scientific">Nostoc sphaeroides CCNUC1</name>
    <dbReference type="NCBI Taxonomy" id="2653204"/>
    <lineage>
        <taxon>Bacteria</taxon>
        <taxon>Bacillati</taxon>
        <taxon>Cyanobacteriota</taxon>
        <taxon>Cyanophyceae</taxon>
        <taxon>Nostocales</taxon>
        <taxon>Nostocaceae</taxon>
        <taxon>Nostoc</taxon>
    </lineage>
</organism>
<dbReference type="Proteomes" id="UP000326678">
    <property type="component" value="Chromosome Gxm1"/>
</dbReference>
<gene>
    <name evidence="1" type="ORF">GXM_01175</name>
</gene>
<dbReference type="AlphaFoldDB" id="A0A5P8VTJ3"/>
<evidence type="ECO:0000313" key="2">
    <source>
        <dbReference type="Proteomes" id="UP000326678"/>
    </source>
</evidence>
<dbReference type="KEGG" id="nsh:GXM_01175"/>
<reference evidence="1 2" key="1">
    <citation type="submission" date="2019-10" db="EMBL/GenBank/DDBJ databases">
        <title>Genomic and transcriptomic insights into the perfect genentic adaptation of a filamentous nitrogen-fixing cyanobacterium to rice fields.</title>
        <authorList>
            <person name="Chen Z."/>
        </authorList>
    </citation>
    <scope>NUCLEOTIDE SEQUENCE [LARGE SCALE GENOMIC DNA]</scope>
    <source>
        <strain evidence="1">CCNUC1</strain>
    </source>
</reference>
<proteinExistence type="predicted"/>
<accession>A0A5P8VTJ3</accession>
<name>A0A5P8VTJ3_9NOSO</name>
<dbReference type="EMBL" id="CP045226">
    <property type="protein sequence ID" value="QFS43702.1"/>
    <property type="molecule type" value="Genomic_DNA"/>
</dbReference>
<sequence length="67" mass="8191">MSLIHLLDRQVQMQLVIEPSMPNIPDSFSEVFFYNPSKELRYDIEKKYKLFEVFQHSRLWRLEQKSS</sequence>
<keyword evidence="2" id="KW-1185">Reference proteome</keyword>